<organism evidence="1 2">
    <name type="scientific">Phialocephala subalpina</name>
    <dbReference type="NCBI Taxonomy" id="576137"/>
    <lineage>
        <taxon>Eukaryota</taxon>
        <taxon>Fungi</taxon>
        <taxon>Dikarya</taxon>
        <taxon>Ascomycota</taxon>
        <taxon>Pezizomycotina</taxon>
        <taxon>Leotiomycetes</taxon>
        <taxon>Helotiales</taxon>
        <taxon>Mollisiaceae</taxon>
        <taxon>Phialocephala</taxon>
        <taxon>Phialocephala fortinii species complex</taxon>
    </lineage>
</organism>
<dbReference type="Proteomes" id="UP000184330">
    <property type="component" value="Unassembled WGS sequence"/>
</dbReference>
<keyword evidence="2" id="KW-1185">Reference proteome</keyword>
<dbReference type="EMBL" id="FJOG01000066">
    <property type="protein sequence ID" value="CZR69151.1"/>
    <property type="molecule type" value="Genomic_DNA"/>
</dbReference>
<dbReference type="AlphaFoldDB" id="A0A1L7XVT5"/>
<accession>A0A1L7XVT5</accession>
<evidence type="ECO:0000313" key="2">
    <source>
        <dbReference type="Proteomes" id="UP000184330"/>
    </source>
</evidence>
<protein>
    <submittedName>
        <fullName evidence="1">Uncharacterized protein</fullName>
    </submittedName>
</protein>
<name>A0A1L7XVT5_9HELO</name>
<proteinExistence type="predicted"/>
<sequence length="130" mass="14501">MTKLDANIDKLEASNVTAQVEIVAIRTVDEIAAAMSATLFLLRVNRESREVATGGLARLNLLTDGVPPLFFNQAIDTLWLANYTTRRALNPRGPHQALWLSGPKFKKVAIPLKTWIEMNNSIDHKLLDYS</sequence>
<evidence type="ECO:0000313" key="1">
    <source>
        <dbReference type="EMBL" id="CZR69151.1"/>
    </source>
</evidence>
<gene>
    <name evidence="1" type="ORF">PAC_19051</name>
</gene>
<reference evidence="1 2" key="1">
    <citation type="submission" date="2016-03" db="EMBL/GenBank/DDBJ databases">
        <authorList>
            <person name="Ploux O."/>
        </authorList>
    </citation>
    <scope>NUCLEOTIDE SEQUENCE [LARGE SCALE GENOMIC DNA]</scope>
    <source>
        <strain evidence="1 2">UAMH 11012</strain>
    </source>
</reference>